<feature type="compositionally biased region" description="Polar residues" evidence="1">
    <location>
        <begin position="39"/>
        <end position="61"/>
    </location>
</feature>
<evidence type="ECO:0000313" key="2">
    <source>
        <dbReference type="EMBL" id="EHK39766.1"/>
    </source>
</evidence>
<dbReference type="AlphaFoldDB" id="G9PBM2"/>
<gene>
    <name evidence="2" type="ORF">TRIATDRAFT_303057</name>
</gene>
<comment type="caution">
    <text evidence="2">The sequence shown here is derived from an EMBL/GenBank/DDBJ whole genome shotgun (WGS) entry which is preliminary data.</text>
</comment>
<dbReference type="Proteomes" id="UP000005426">
    <property type="component" value="Unassembled WGS sequence"/>
</dbReference>
<dbReference type="EMBL" id="ABDG02000029">
    <property type="protein sequence ID" value="EHK39766.1"/>
    <property type="molecule type" value="Genomic_DNA"/>
</dbReference>
<sequence>MSAKIICRFSVDVIERSKPATREDTLAARLKLLRAQDGGSASSPGQKSLETEKTATSVIPPSSSSESRAAEAGNTASKEKPAELEDGDDADFMFSTDDQTLEELL</sequence>
<protein>
    <submittedName>
        <fullName evidence="2">Uncharacterized protein</fullName>
    </submittedName>
</protein>
<evidence type="ECO:0000256" key="1">
    <source>
        <dbReference type="SAM" id="MobiDB-lite"/>
    </source>
</evidence>
<feature type="compositionally biased region" description="Low complexity" evidence="1">
    <location>
        <begin position="62"/>
        <end position="72"/>
    </location>
</feature>
<proteinExistence type="predicted"/>
<feature type="non-terminal residue" evidence="2">
    <location>
        <position position="105"/>
    </location>
</feature>
<keyword evidence="3" id="KW-1185">Reference proteome</keyword>
<evidence type="ECO:0000313" key="3">
    <source>
        <dbReference type="Proteomes" id="UP000005426"/>
    </source>
</evidence>
<accession>G9PBM2</accession>
<reference evidence="2 3" key="1">
    <citation type="journal article" date="2011" name="Genome Biol.">
        <title>Comparative genome sequence analysis underscores mycoparasitism as the ancestral life style of Trichoderma.</title>
        <authorList>
            <person name="Kubicek C.P."/>
            <person name="Herrera-Estrella A."/>
            <person name="Seidl-Seiboth V."/>
            <person name="Martinez D.A."/>
            <person name="Druzhinina I.S."/>
            <person name="Thon M."/>
            <person name="Zeilinger S."/>
            <person name="Casas-Flores S."/>
            <person name="Horwitz B.A."/>
            <person name="Mukherjee P.K."/>
            <person name="Mukherjee M."/>
            <person name="Kredics L."/>
            <person name="Alcaraz L.D."/>
            <person name="Aerts A."/>
            <person name="Antal Z."/>
            <person name="Atanasova L."/>
            <person name="Cervantes-Badillo M.G."/>
            <person name="Challacombe J."/>
            <person name="Chertkov O."/>
            <person name="McCluskey K."/>
            <person name="Coulpier F."/>
            <person name="Deshpande N."/>
            <person name="von Doehren H."/>
            <person name="Ebbole D.J."/>
            <person name="Esquivel-Naranjo E.U."/>
            <person name="Fekete E."/>
            <person name="Flipphi M."/>
            <person name="Glaser F."/>
            <person name="Gomez-Rodriguez E.Y."/>
            <person name="Gruber S."/>
            <person name="Han C."/>
            <person name="Henrissat B."/>
            <person name="Hermosa R."/>
            <person name="Hernandez-Onate M."/>
            <person name="Karaffa L."/>
            <person name="Kosti I."/>
            <person name="Le Crom S."/>
            <person name="Lindquist E."/>
            <person name="Lucas S."/>
            <person name="Luebeck M."/>
            <person name="Luebeck P.S."/>
            <person name="Margeot A."/>
            <person name="Metz B."/>
            <person name="Misra M."/>
            <person name="Nevalainen H."/>
            <person name="Omann M."/>
            <person name="Packer N."/>
            <person name="Perrone G."/>
            <person name="Uresti-Rivera E.E."/>
            <person name="Salamov A."/>
            <person name="Schmoll M."/>
            <person name="Seiboth B."/>
            <person name="Shapiro H."/>
            <person name="Sukno S."/>
            <person name="Tamayo-Ramos J.A."/>
            <person name="Tisch D."/>
            <person name="Wiest A."/>
            <person name="Wilkinson H.H."/>
            <person name="Zhang M."/>
            <person name="Coutinho P.M."/>
            <person name="Kenerley C.M."/>
            <person name="Monte E."/>
            <person name="Baker S.E."/>
            <person name="Grigoriev I.V."/>
        </authorList>
    </citation>
    <scope>NUCLEOTIDE SEQUENCE [LARGE SCALE GENOMIC DNA]</scope>
    <source>
        <strain evidence="3">ATCC 20476 / IMI 206040</strain>
    </source>
</reference>
<organism evidence="2 3">
    <name type="scientific">Hypocrea atroviridis (strain ATCC 20476 / IMI 206040)</name>
    <name type="common">Trichoderma atroviride</name>
    <dbReference type="NCBI Taxonomy" id="452589"/>
    <lineage>
        <taxon>Eukaryota</taxon>
        <taxon>Fungi</taxon>
        <taxon>Dikarya</taxon>
        <taxon>Ascomycota</taxon>
        <taxon>Pezizomycotina</taxon>
        <taxon>Sordariomycetes</taxon>
        <taxon>Hypocreomycetidae</taxon>
        <taxon>Hypocreales</taxon>
        <taxon>Hypocreaceae</taxon>
        <taxon>Trichoderma</taxon>
    </lineage>
</organism>
<dbReference type="STRING" id="452589.G9PBM2"/>
<dbReference type="HOGENOM" id="CLU_2242912_0_0_1"/>
<name>G9PBM2_HYPAI</name>
<feature type="region of interest" description="Disordered" evidence="1">
    <location>
        <begin position="35"/>
        <end position="105"/>
    </location>
</feature>